<dbReference type="Proteomes" id="UP000683925">
    <property type="component" value="Unassembled WGS sequence"/>
</dbReference>
<name>A0A8S1WDY4_PAROT</name>
<dbReference type="AlphaFoldDB" id="A0A8S1WDY4"/>
<keyword evidence="1" id="KW-0472">Membrane</keyword>
<keyword evidence="3" id="KW-1185">Reference proteome</keyword>
<proteinExistence type="predicted"/>
<accession>A0A8S1WDY4</accession>
<evidence type="ECO:0008006" key="4">
    <source>
        <dbReference type="Google" id="ProtNLM"/>
    </source>
</evidence>
<keyword evidence="1" id="KW-0812">Transmembrane</keyword>
<dbReference type="EMBL" id="CAJJDP010000088">
    <property type="protein sequence ID" value="CAD8187241.1"/>
    <property type="molecule type" value="Genomic_DNA"/>
</dbReference>
<reference evidence="2" key="1">
    <citation type="submission" date="2021-01" db="EMBL/GenBank/DDBJ databases">
        <authorList>
            <consortium name="Genoscope - CEA"/>
            <person name="William W."/>
        </authorList>
    </citation>
    <scope>NUCLEOTIDE SEQUENCE</scope>
</reference>
<feature type="transmembrane region" description="Helical" evidence="1">
    <location>
        <begin position="42"/>
        <end position="58"/>
    </location>
</feature>
<keyword evidence="1" id="KW-1133">Transmembrane helix</keyword>
<evidence type="ECO:0000256" key="1">
    <source>
        <dbReference type="SAM" id="Phobius"/>
    </source>
</evidence>
<protein>
    <recommendedName>
        <fullName evidence="4">Transmembrane protein</fullName>
    </recommendedName>
</protein>
<gene>
    <name evidence="2" type="ORF">POCTA_138.1.T0890185</name>
</gene>
<evidence type="ECO:0000313" key="3">
    <source>
        <dbReference type="Proteomes" id="UP000683925"/>
    </source>
</evidence>
<organism evidence="2 3">
    <name type="scientific">Paramecium octaurelia</name>
    <dbReference type="NCBI Taxonomy" id="43137"/>
    <lineage>
        <taxon>Eukaryota</taxon>
        <taxon>Sar</taxon>
        <taxon>Alveolata</taxon>
        <taxon>Ciliophora</taxon>
        <taxon>Intramacronucleata</taxon>
        <taxon>Oligohymenophorea</taxon>
        <taxon>Peniculida</taxon>
        <taxon>Parameciidae</taxon>
        <taxon>Paramecium</taxon>
    </lineage>
</organism>
<comment type="caution">
    <text evidence="2">The sequence shown here is derived from an EMBL/GenBank/DDBJ whole genome shotgun (WGS) entry which is preliminary data.</text>
</comment>
<evidence type="ECO:0000313" key="2">
    <source>
        <dbReference type="EMBL" id="CAD8187241.1"/>
    </source>
</evidence>
<sequence length="109" mass="13133">MQMLYESQAQNQYIEYALRGEIQTDHIGYDEKKENKQITWKILKALILIIIQNLNLILIENWNLQQLILFFAILWRQVLQFKELMAHSLKAKCELREILIWFVLITLSI</sequence>